<dbReference type="GeneID" id="20207977"/>
<keyword evidence="1" id="KW-0805">Transcription regulation</keyword>
<dbReference type="EMBL" id="AMQM01007479">
    <property type="status" value="NOT_ANNOTATED_CDS"/>
    <property type="molecule type" value="Genomic_DNA"/>
</dbReference>
<keyword evidence="7" id="KW-1185">Reference proteome</keyword>
<evidence type="ECO:0000313" key="5">
    <source>
        <dbReference type="EMBL" id="ESN93199.1"/>
    </source>
</evidence>
<evidence type="ECO:0000313" key="6">
    <source>
        <dbReference type="EnsemblMetazoa" id="HelroP181120"/>
    </source>
</evidence>
<evidence type="ECO:0000256" key="3">
    <source>
        <dbReference type="ARBA" id="ARBA00023170"/>
    </source>
</evidence>
<evidence type="ECO:0000256" key="1">
    <source>
        <dbReference type="ARBA" id="ARBA00023015"/>
    </source>
</evidence>
<dbReference type="Gene3D" id="1.10.565.10">
    <property type="entry name" value="Retinoid X Receptor"/>
    <property type="match status" value="1"/>
</dbReference>
<feature type="domain" description="NR LBD" evidence="4">
    <location>
        <begin position="264"/>
        <end position="409"/>
    </location>
</feature>
<evidence type="ECO:0000256" key="2">
    <source>
        <dbReference type="ARBA" id="ARBA00023163"/>
    </source>
</evidence>
<evidence type="ECO:0000313" key="7">
    <source>
        <dbReference type="Proteomes" id="UP000015101"/>
    </source>
</evidence>
<dbReference type="InterPro" id="IPR035500">
    <property type="entry name" value="NHR-like_dom_sf"/>
</dbReference>
<dbReference type="EMBL" id="KB097628">
    <property type="protein sequence ID" value="ESN93199.1"/>
    <property type="molecule type" value="Genomic_DNA"/>
</dbReference>
<accession>T1FGM8</accession>
<reference evidence="5 7" key="2">
    <citation type="journal article" date="2013" name="Nature">
        <title>Insights into bilaterian evolution from three spiralian genomes.</title>
        <authorList>
            <person name="Simakov O."/>
            <person name="Marletaz F."/>
            <person name="Cho S.J."/>
            <person name="Edsinger-Gonzales E."/>
            <person name="Havlak P."/>
            <person name="Hellsten U."/>
            <person name="Kuo D.H."/>
            <person name="Larsson T."/>
            <person name="Lv J."/>
            <person name="Arendt D."/>
            <person name="Savage R."/>
            <person name="Osoegawa K."/>
            <person name="de Jong P."/>
            <person name="Grimwood J."/>
            <person name="Chapman J.A."/>
            <person name="Shapiro H."/>
            <person name="Aerts A."/>
            <person name="Otillar R.P."/>
            <person name="Terry A.Y."/>
            <person name="Boore J.L."/>
            <person name="Grigoriev I.V."/>
            <person name="Lindberg D.R."/>
            <person name="Seaver E.C."/>
            <person name="Weisblat D.A."/>
            <person name="Putnam N.H."/>
            <person name="Rokhsar D.S."/>
        </authorList>
    </citation>
    <scope>NUCLEOTIDE SEQUENCE</scope>
</reference>
<dbReference type="EnsemblMetazoa" id="HelroT181120">
    <property type="protein sequence ID" value="HelroP181120"/>
    <property type="gene ID" value="HelroG181120"/>
</dbReference>
<protein>
    <recommendedName>
        <fullName evidence="4">NR LBD domain-containing protein</fullName>
    </recommendedName>
</protein>
<dbReference type="InParanoid" id="T1FGM8"/>
<name>T1FGM8_HELRO</name>
<reference evidence="6" key="3">
    <citation type="submission" date="2015-06" db="UniProtKB">
        <authorList>
            <consortium name="EnsemblMetazoa"/>
        </authorList>
    </citation>
    <scope>IDENTIFICATION</scope>
</reference>
<proteinExistence type="predicted"/>
<dbReference type="RefSeq" id="XP_009028657.1">
    <property type="nucleotide sequence ID" value="XM_009030409.1"/>
</dbReference>
<dbReference type="AlphaFoldDB" id="T1FGM8"/>
<dbReference type="PROSITE" id="PS51843">
    <property type="entry name" value="NR_LBD"/>
    <property type="match status" value="1"/>
</dbReference>
<evidence type="ECO:0000259" key="4">
    <source>
        <dbReference type="PROSITE" id="PS51843"/>
    </source>
</evidence>
<dbReference type="InterPro" id="IPR000536">
    <property type="entry name" value="Nucl_hrmn_rcpt_lig-bd"/>
</dbReference>
<reference evidence="7" key="1">
    <citation type="submission" date="2012-12" db="EMBL/GenBank/DDBJ databases">
        <authorList>
            <person name="Hellsten U."/>
            <person name="Grimwood J."/>
            <person name="Chapman J.A."/>
            <person name="Shapiro H."/>
            <person name="Aerts A."/>
            <person name="Otillar R.P."/>
            <person name="Terry A.Y."/>
            <person name="Boore J.L."/>
            <person name="Simakov O."/>
            <person name="Marletaz F."/>
            <person name="Cho S.-J."/>
            <person name="Edsinger-Gonzales E."/>
            <person name="Havlak P."/>
            <person name="Kuo D.-H."/>
            <person name="Larsson T."/>
            <person name="Lv J."/>
            <person name="Arendt D."/>
            <person name="Savage R."/>
            <person name="Osoegawa K."/>
            <person name="de Jong P."/>
            <person name="Lindberg D.R."/>
            <person name="Seaver E.C."/>
            <person name="Weisblat D.A."/>
            <person name="Putnam N.H."/>
            <person name="Grigoriev I.V."/>
            <person name="Rokhsar D.S."/>
        </authorList>
    </citation>
    <scope>NUCLEOTIDE SEQUENCE</scope>
</reference>
<dbReference type="HOGENOM" id="CLU_673158_0_0_1"/>
<sequence>MRELISEASKTVEDSQTAQALHGLLSLKSPECSDSDNLVSSLTKQPNKLVRFQSKRVIVTKDHRKNIDPKKSGQVAASEDSSFTGLSYKAIKPKSLPTQSSTSKIPASDNTMKIILSNSQENQPTSNLMPDNIISVPSTSQSNVLPVQLLSTSIGMVAIPTSFTMNLAKNNDENFSNVSLISRTFNTKLNSEKRSCNPVTSSNQLIFNLNVGELLSSDCPTEAKISLDSLESNSINFSYKMTSNLSTSSEISEELNALSSNLYDEDKVYSEIQQAFSKYIFTIRSVEYKKFCPVSTTPWSKMIEQLNDFVVNLTTFAESIPCFKKLTALDRMNIIQKSSIETDTLFLHYGYPLTQTELSLDLPSASSFIDQLFQFSARFNNLHLTEIETGLFCSVVLCMPGHFFVTFVL</sequence>
<keyword evidence="2" id="KW-0804">Transcription</keyword>
<dbReference type="CTD" id="20207977"/>
<dbReference type="Proteomes" id="UP000015101">
    <property type="component" value="Unassembled WGS sequence"/>
</dbReference>
<dbReference type="KEGG" id="hro:HELRODRAFT_181120"/>
<dbReference type="SUPFAM" id="SSF48508">
    <property type="entry name" value="Nuclear receptor ligand-binding domain"/>
    <property type="match status" value="1"/>
</dbReference>
<keyword evidence="3" id="KW-0675">Receptor</keyword>
<organism evidence="6 7">
    <name type="scientific">Helobdella robusta</name>
    <name type="common">Californian leech</name>
    <dbReference type="NCBI Taxonomy" id="6412"/>
    <lineage>
        <taxon>Eukaryota</taxon>
        <taxon>Metazoa</taxon>
        <taxon>Spiralia</taxon>
        <taxon>Lophotrochozoa</taxon>
        <taxon>Annelida</taxon>
        <taxon>Clitellata</taxon>
        <taxon>Hirudinea</taxon>
        <taxon>Rhynchobdellida</taxon>
        <taxon>Glossiphoniidae</taxon>
        <taxon>Helobdella</taxon>
    </lineage>
</organism>
<gene>
    <name evidence="6" type="primary">20207977</name>
    <name evidence="5" type="ORF">HELRODRAFT_181120</name>
</gene>